<organism evidence="9 10">
    <name type="scientific">SAR86 cluster bacterium</name>
    <dbReference type="NCBI Taxonomy" id="2030880"/>
    <lineage>
        <taxon>Bacteria</taxon>
        <taxon>Pseudomonadati</taxon>
        <taxon>Pseudomonadota</taxon>
        <taxon>Gammaproteobacteria</taxon>
        <taxon>SAR86 cluster</taxon>
    </lineage>
</organism>
<proteinExistence type="inferred from homology"/>
<dbReference type="EMBL" id="QOPD01000001">
    <property type="protein sequence ID" value="RCL39298.1"/>
    <property type="molecule type" value="Genomic_DNA"/>
</dbReference>
<gene>
    <name evidence="9" type="ORF">DBW97_00800</name>
</gene>
<evidence type="ECO:0000313" key="10">
    <source>
        <dbReference type="Proteomes" id="UP000252147"/>
    </source>
</evidence>
<reference evidence="9 10" key="1">
    <citation type="journal article" date="2018" name="Microbiome">
        <title>Fine metagenomic profile of the Mediterranean stratified and mixed water columns revealed by assembly and recruitment.</title>
        <authorList>
            <person name="Haro-Moreno J.M."/>
            <person name="Lopez-Perez M."/>
            <person name="De La Torre J.R."/>
            <person name="Picazo A."/>
            <person name="Camacho A."/>
            <person name="Rodriguez-Valera F."/>
        </authorList>
    </citation>
    <scope>NUCLEOTIDE SEQUENCE [LARGE SCALE GENOMIC DNA]</scope>
    <source>
        <strain evidence="9">MED-G83</strain>
    </source>
</reference>
<dbReference type="Pfam" id="PF01618">
    <property type="entry name" value="MotA_ExbB"/>
    <property type="match status" value="1"/>
</dbReference>
<dbReference type="AlphaFoldDB" id="A0A368BPQ3"/>
<keyword evidence="6" id="KW-0813">Transport</keyword>
<keyword evidence="3 7" id="KW-0812">Transmembrane</keyword>
<dbReference type="PANTHER" id="PTHR30625:SF18">
    <property type="entry name" value="TONB2 ENERGY TRANSDUCTION SYSTEM INNER MEMBRANE COMPONENT EXBB"/>
    <property type="match status" value="1"/>
</dbReference>
<evidence type="ECO:0000259" key="8">
    <source>
        <dbReference type="Pfam" id="PF01618"/>
    </source>
</evidence>
<name>A0A368BPQ3_9GAMM</name>
<feature type="transmembrane region" description="Helical" evidence="7">
    <location>
        <begin position="137"/>
        <end position="156"/>
    </location>
</feature>
<dbReference type="InterPro" id="IPR002898">
    <property type="entry name" value="MotA_ExbB_proton_chnl"/>
</dbReference>
<feature type="transmembrane region" description="Helical" evidence="7">
    <location>
        <begin position="90"/>
        <end position="117"/>
    </location>
</feature>
<comment type="similarity">
    <text evidence="6">Belongs to the exbB/tolQ family.</text>
</comment>
<feature type="domain" description="MotA/TolQ/ExbB proton channel" evidence="8">
    <location>
        <begin position="83"/>
        <end position="166"/>
    </location>
</feature>
<evidence type="ECO:0000256" key="7">
    <source>
        <dbReference type="SAM" id="Phobius"/>
    </source>
</evidence>
<evidence type="ECO:0000256" key="4">
    <source>
        <dbReference type="ARBA" id="ARBA00022989"/>
    </source>
</evidence>
<keyword evidence="4 7" id="KW-1133">Transmembrane helix</keyword>
<keyword evidence="5 7" id="KW-0472">Membrane</keyword>
<dbReference type="GO" id="GO:0017038">
    <property type="term" value="P:protein import"/>
    <property type="evidence" value="ECO:0007669"/>
    <property type="project" value="TreeGrafter"/>
</dbReference>
<evidence type="ECO:0000256" key="2">
    <source>
        <dbReference type="ARBA" id="ARBA00022475"/>
    </source>
</evidence>
<dbReference type="PANTHER" id="PTHR30625">
    <property type="entry name" value="PROTEIN TOLQ"/>
    <property type="match status" value="1"/>
</dbReference>
<accession>A0A368BPQ3</accession>
<feature type="transmembrane region" description="Helical" evidence="7">
    <location>
        <begin position="20"/>
        <end position="37"/>
    </location>
</feature>
<protein>
    <submittedName>
        <fullName evidence="9">MotA/TolQ/ExbB proton channel family protein</fullName>
    </submittedName>
</protein>
<evidence type="ECO:0000256" key="5">
    <source>
        <dbReference type="ARBA" id="ARBA00023136"/>
    </source>
</evidence>
<comment type="subcellular location">
    <subcellularLocation>
        <location evidence="1">Cell membrane</location>
        <topology evidence="1">Multi-pass membrane protein</topology>
    </subcellularLocation>
    <subcellularLocation>
        <location evidence="6">Membrane</location>
        <topology evidence="6">Multi-pass membrane protein</topology>
    </subcellularLocation>
</comment>
<evidence type="ECO:0000256" key="1">
    <source>
        <dbReference type="ARBA" id="ARBA00004651"/>
    </source>
</evidence>
<evidence type="ECO:0000256" key="6">
    <source>
        <dbReference type="RuleBase" id="RU004057"/>
    </source>
</evidence>
<dbReference type="InterPro" id="IPR050790">
    <property type="entry name" value="ExbB/TolQ_transport"/>
</dbReference>
<keyword evidence="6" id="KW-0653">Protein transport</keyword>
<sequence>MYWLTELYISLRDFMEQGGPVLWYIAILVTFMWALILERIYYFLFVHEGFAEDIKSRYLSLKFKSPWHKYQTKTRFISEGKISISKNIQLIQVCIALCPLFGLMGTVTGMIEVFQVMAFTGGGDARSMAGGVSKATLPTMAGMVSSLSGVLAMIWVKNQVESRELMMVDYVTGSSKQGEK</sequence>
<dbReference type="Proteomes" id="UP000252147">
    <property type="component" value="Unassembled WGS sequence"/>
</dbReference>
<evidence type="ECO:0000313" key="9">
    <source>
        <dbReference type="EMBL" id="RCL39298.1"/>
    </source>
</evidence>
<evidence type="ECO:0000256" key="3">
    <source>
        <dbReference type="ARBA" id="ARBA00022692"/>
    </source>
</evidence>
<keyword evidence="2" id="KW-1003">Cell membrane</keyword>
<comment type="caution">
    <text evidence="9">The sequence shown here is derived from an EMBL/GenBank/DDBJ whole genome shotgun (WGS) entry which is preliminary data.</text>
</comment>
<dbReference type="GO" id="GO:0005886">
    <property type="term" value="C:plasma membrane"/>
    <property type="evidence" value="ECO:0007669"/>
    <property type="project" value="UniProtKB-SubCell"/>
</dbReference>